<keyword evidence="1" id="KW-0472">Membrane</keyword>
<feature type="transmembrane region" description="Helical" evidence="1">
    <location>
        <begin position="47"/>
        <end position="65"/>
    </location>
</feature>
<keyword evidence="1" id="KW-0812">Transmembrane</keyword>
<dbReference type="EMBL" id="BJYZ01000048">
    <property type="protein sequence ID" value="GEO42681.1"/>
    <property type="molecule type" value="Genomic_DNA"/>
</dbReference>
<feature type="transmembrane region" description="Helical" evidence="1">
    <location>
        <begin position="165"/>
        <end position="183"/>
    </location>
</feature>
<sequence length="243" mass="26391">MIDRADFPYYNGYPVRIGGQGWAILLFSLAVAFAVLIVIPAKTFPATLVPASLFAGIPLLTLVYLTKRHWTALFRPVGLKQIGQMILFSFLSIAASVAAGIAVSRLGSVAPNPVVTGMSAMTGTEFVLRLIPTLPQLVGEELLTILPFLALLWFATTRLRLSRTVGIMIATGGSTLVFGAAHLPTYDWHWVQCFGIIGTARIVLTLAYIWTRNLWVSAGAHIINDWSEFSFGFVMSHVPIGTA</sequence>
<dbReference type="RefSeq" id="WP_044436172.1">
    <property type="nucleotide sequence ID" value="NZ_BJYZ01000048.1"/>
</dbReference>
<keyword evidence="1" id="KW-1133">Transmembrane helix</keyword>
<feature type="transmembrane region" description="Helical" evidence="1">
    <location>
        <begin position="126"/>
        <end position="153"/>
    </location>
</feature>
<protein>
    <submittedName>
        <fullName evidence="3">CAAX amino protease</fullName>
    </submittedName>
</protein>
<keyword evidence="3" id="KW-0378">Hydrolase</keyword>
<name>A0A512E1S7_9PROT</name>
<feature type="transmembrane region" description="Helical" evidence="1">
    <location>
        <begin position="189"/>
        <end position="210"/>
    </location>
</feature>
<feature type="transmembrane region" description="Helical" evidence="1">
    <location>
        <begin position="21"/>
        <end position="41"/>
    </location>
</feature>
<evidence type="ECO:0000256" key="1">
    <source>
        <dbReference type="SAM" id="Phobius"/>
    </source>
</evidence>
<keyword evidence="3" id="KW-0645">Protease</keyword>
<dbReference type="InterPro" id="IPR003675">
    <property type="entry name" value="Rce1/LyrA-like_dom"/>
</dbReference>
<dbReference type="Pfam" id="PF02517">
    <property type="entry name" value="Rce1-like"/>
    <property type="match status" value="1"/>
</dbReference>
<keyword evidence="4" id="KW-1185">Reference proteome</keyword>
<evidence type="ECO:0000259" key="2">
    <source>
        <dbReference type="Pfam" id="PF02517"/>
    </source>
</evidence>
<evidence type="ECO:0000313" key="3">
    <source>
        <dbReference type="EMBL" id="GEO42681.1"/>
    </source>
</evidence>
<evidence type="ECO:0000313" key="4">
    <source>
        <dbReference type="Proteomes" id="UP000321523"/>
    </source>
</evidence>
<dbReference type="OrthoDB" id="2661755at2"/>
<reference evidence="3 4" key="1">
    <citation type="submission" date="2019-07" db="EMBL/GenBank/DDBJ databases">
        <title>Whole genome shotgun sequence of Skermanella aerolata NBRC 106429.</title>
        <authorList>
            <person name="Hosoyama A."/>
            <person name="Uohara A."/>
            <person name="Ohji S."/>
            <person name="Ichikawa N."/>
        </authorList>
    </citation>
    <scope>NUCLEOTIDE SEQUENCE [LARGE SCALE GENOMIC DNA]</scope>
    <source>
        <strain evidence="3 4">NBRC 106429</strain>
    </source>
</reference>
<accession>A0A512E1S7</accession>
<feature type="transmembrane region" description="Helical" evidence="1">
    <location>
        <begin position="86"/>
        <end position="106"/>
    </location>
</feature>
<feature type="domain" description="CAAX prenyl protease 2/Lysostaphin resistance protein A-like" evidence="2">
    <location>
        <begin position="136"/>
        <end position="226"/>
    </location>
</feature>
<organism evidence="3 4">
    <name type="scientific">Skermanella aerolata</name>
    <dbReference type="NCBI Taxonomy" id="393310"/>
    <lineage>
        <taxon>Bacteria</taxon>
        <taxon>Pseudomonadati</taxon>
        <taxon>Pseudomonadota</taxon>
        <taxon>Alphaproteobacteria</taxon>
        <taxon>Rhodospirillales</taxon>
        <taxon>Azospirillaceae</taxon>
        <taxon>Skermanella</taxon>
    </lineage>
</organism>
<dbReference type="GO" id="GO:0004175">
    <property type="term" value="F:endopeptidase activity"/>
    <property type="evidence" value="ECO:0007669"/>
    <property type="project" value="UniProtKB-ARBA"/>
</dbReference>
<dbReference type="AlphaFoldDB" id="A0A512E1S7"/>
<dbReference type="Proteomes" id="UP000321523">
    <property type="component" value="Unassembled WGS sequence"/>
</dbReference>
<dbReference type="GO" id="GO:0006508">
    <property type="term" value="P:proteolysis"/>
    <property type="evidence" value="ECO:0007669"/>
    <property type="project" value="UniProtKB-KW"/>
</dbReference>
<proteinExistence type="predicted"/>
<comment type="caution">
    <text evidence="3">The sequence shown here is derived from an EMBL/GenBank/DDBJ whole genome shotgun (WGS) entry which is preliminary data.</text>
</comment>
<gene>
    <name evidence="3" type="ORF">SAE02_68290</name>
</gene>
<dbReference type="GO" id="GO:0080120">
    <property type="term" value="P:CAAX-box protein maturation"/>
    <property type="evidence" value="ECO:0007669"/>
    <property type="project" value="UniProtKB-ARBA"/>
</dbReference>